<keyword evidence="3" id="KW-1185">Reference proteome</keyword>
<dbReference type="Proteomes" id="UP000299102">
    <property type="component" value="Unassembled WGS sequence"/>
</dbReference>
<dbReference type="AlphaFoldDB" id="A0A4C1X0B9"/>
<organism evidence="2 3">
    <name type="scientific">Eumeta variegata</name>
    <name type="common">Bagworm moth</name>
    <name type="synonym">Eumeta japonica</name>
    <dbReference type="NCBI Taxonomy" id="151549"/>
    <lineage>
        <taxon>Eukaryota</taxon>
        <taxon>Metazoa</taxon>
        <taxon>Ecdysozoa</taxon>
        <taxon>Arthropoda</taxon>
        <taxon>Hexapoda</taxon>
        <taxon>Insecta</taxon>
        <taxon>Pterygota</taxon>
        <taxon>Neoptera</taxon>
        <taxon>Endopterygota</taxon>
        <taxon>Lepidoptera</taxon>
        <taxon>Glossata</taxon>
        <taxon>Ditrysia</taxon>
        <taxon>Tineoidea</taxon>
        <taxon>Psychidae</taxon>
        <taxon>Oiketicinae</taxon>
        <taxon>Eumeta</taxon>
    </lineage>
</organism>
<dbReference type="EMBL" id="BGZK01000691">
    <property type="protein sequence ID" value="GBP56382.1"/>
    <property type="molecule type" value="Genomic_DNA"/>
</dbReference>
<sequence length="234" mass="25805">MIGGLFFFFANQKSAGSVGRNEYLRKSLISIKLNQVASYREVGVEPSTSLGGAVSAHMIMATTTSTSTEPEWCREWARCELARCRGDALIAGFVNRPLLMNARHRARDRRPDGQEACGGTAVSVHNQRSPVVGCGNTSDPDIPDEAIRKKRKRRQVDKSTWKYEKNRKRRKQGVEAAGSLGAALVCARVAGLTERQRAMCRASPAAIAAVGDGLRYYLLYNTSIHPRRRRPGRG</sequence>
<evidence type="ECO:0000313" key="3">
    <source>
        <dbReference type="Proteomes" id="UP000299102"/>
    </source>
</evidence>
<feature type="region of interest" description="Disordered" evidence="1">
    <location>
        <begin position="150"/>
        <end position="174"/>
    </location>
</feature>
<evidence type="ECO:0000256" key="1">
    <source>
        <dbReference type="SAM" id="MobiDB-lite"/>
    </source>
</evidence>
<comment type="caution">
    <text evidence="2">The sequence shown here is derived from an EMBL/GenBank/DDBJ whole genome shotgun (WGS) entry which is preliminary data.</text>
</comment>
<reference evidence="2 3" key="1">
    <citation type="journal article" date="2019" name="Commun. Biol.">
        <title>The bagworm genome reveals a unique fibroin gene that provides high tensile strength.</title>
        <authorList>
            <person name="Kono N."/>
            <person name="Nakamura H."/>
            <person name="Ohtoshi R."/>
            <person name="Tomita M."/>
            <person name="Numata K."/>
            <person name="Arakawa K."/>
        </authorList>
    </citation>
    <scope>NUCLEOTIDE SEQUENCE [LARGE SCALE GENOMIC DNA]</scope>
</reference>
<accession>A0A4C1X0B9</accession>
<gene>
    <name evidence="2" type="ORF">EVAR_32252_1</name>
</gene>
<protein>
    <submittedName>
        <fullName evidence="2">Uncharacterized protein</fullName>
    </submittedName>
</protein>
<dbReference type="OrthoDB" id="5945655at2759"/>
<evidence type="ECO:0000313" key="2">
    <source>
        <dbReference type="EMBL" id="GBP56382.1"/>
    </source>
</evidence>
<name>A0A4C1X0B9_EUMVA</name>
<proteinExistence type="predicted"/>